<dbReference type="InterPro" id="IPR016181">
    <property type="entry name" value="Acyl_CoA_acyltransferase"/>
</dbReference>
<gene>
    <name evidence="2" type="ORF">KEM09_10525</name>
</gene>
<reference evidence="2 3" key="1">
    <citation type="journal article" date="2014" name="Int. J. Syst. Evol. Microbiol.">
        <title>Carboxylicivirga gen. nov. in the family Marinilabiliaceae with two novel species, Carboxylicivirga mesophila sp. nov. and Carboxylicivirga taeanensis sp. nov., and reclassification of Cytophaga fermentans as Saccharicrinis fermentans gen. nov., comb. nov.</title>
        <authorList>
            <person name="Yang S.H."/>
            <person name="Seo H.S."/>
            <person name="Woo J.H."/>
            <person name="Oh H.M."/>
            <person name="Jang H."/>
            <person name="Lee J.H."/>
            <person name="Kim S.J."/>
            <person name="Kwon K.K."/>
        </authorList>
    </citation>
    <scope>NUCLEOTIDE SEQUENCE [LARGE SCALE GENOMIC DNA]</scope>
    <source>
        <strain evidence="2 3">JCM 18290</strain>
    </source>
</reference>
<evidence type="ECO:0000256" key="1">
    <source>
        <dbReference type="SAM" id="Phobius"/>
    </source>
</evidence>
<sequence length="213" mass="24547">MSAIILDLPLIEWVGYGASTLVLISLSLSSIVKLRVYNLIGSALFSFYGFYIEALPVGIMNLIICFFNIYYLRTLLFKKEIFDGIWMTAKDEFVTLFVNRHIKDIQRFFPDFTPESINNCHILMAMRDMNVAGVFVTSKAQDGHSQVVLDYVTPQYRDYKTGRYLLKRFNRAFIDKGVNRLTSSTQNESHIKYLKNIGFRPTATTDTYALELN</sequence>
<dbReference type="Gene3D" id="3.40.630.30">
    <property type="match status" value="1"/>
</dbReference>
<keyword evidence="1" id="KW-0472">Membrane</keyword>
<evidence type="ECO:0000313" key="2">
    <source>
        <dbReference type="EMBL" id="MBS2211842.1"/>
    </source>
</evidence>
<evidence type="ECO:0000313" key="3">
    <source>
        <dbReference type="Proteomes" id="UP000721861"/>
    </source>
</evidence>
<keyword evidence="1" id="KW-0812">Transmembrane</keyword>
<name>A0ABS5KAD9_9BACT</name>
<keyword evidence="1" id="KW-1133">Transmembrane helix</keyword>
<feature type="transmembrane region" description="Helical" evidence="1">
    <location>
        <begin position="13"/>
        <end position="32"/>
    </location>
</feature>
<feature type="transmembrane region" description="Helical" evidence="1">
    <location>
        <begin position="44"/>
        <end position="71"/>
    </location>
</feature>
<dbReference type="SUPFAM" id="SSF55729">
    <property type="entry name" value="Acyl-CoA N-acyltransferases (Nat)"/>
    <property type="match status" value="1"/>
</dbReference>
<dbReference type="EMBL" id="JAGUCN010000010">
    <property type="protein sequence ID" value="MBS2211842.1"/>
    <property type="molecule type" value="Genomic_DNA"/>
</dbReference>
<comment type="caution">
    <text evidence="2">The sequence shown here is derived from an EMBL/GenBank/DDBJ whole genome shotgun (WGS) entry which is preliminary data.</text>
</comment>
<organism evidence="2 3">
    <name type="scientific">Carboxylicivirga mesophila</name>
    <dbReference type="NCBI Taxonomy" id="1166478"/>
    <lineage>
        <taxon>Bacteria</taxon>
        <taxon>Pseudomonadati</taxon>
        <taxon>Bacteroidota</taxon>
        <taxon>Bacteroidia</taxon>
        <taxon>Marinilabiliales</taxon>
        <taxon>Marinilabiliaceae</taxon>
        <taxon>Carboxylicivirga</taxon>
    </lineage>
</organism>
<evidence type="ECO:0008006" key="4">
    <source>
        <dbReference type="Google" id="ProtNLM"/>
    </source>
</evidence>
<protein>
    <recommendedName>
        <fullName evidence="4">N-acetyltransferase domain-containing protein</fullName>
    </recommendedName>
</protein>
<accession>A0ABS5KAD9</accession>
<dbReference type="RefSeq" id="WP_212228142.1">
    <property type="nucleotide sequence ID" value="NZ_JAGUCN010000010.1"/>
</dbReference>
<dbReference type="Proteomes" id="UP000721861">
    <property type="component" value="Unassembled WGS sequence"/>
</dbReference>
<proteinExistence type="predicted"/>
<keyword evidence="3" id="KW-1185">Reference proteome</keyword>